<accession>A0A158P9Q7</accession>
<feature type="transmembrane region" description="Helical" evidence="2">
    <location>
        <begin position="112"/>
        <end position="135"/>
    </location>
</feature>
<keyword evidence="2" id="KW-0472">Membrane</keyword>
<organism evidence="3 4">
    <name type="scientific">Angiostrongylus cantonensis</name>
    <name type="common">Rat lungworm</name>
    <dbReference type="NCBI Taxonomy" id="6313"/>
    <lineage>
        <taxon>Eukaryota</taxon>
        <taxon>Metazoa</taxon>
        <taxon>Ecdysozoa</taxon>
        <taxon>Nematoda</taxon>
        <taxon>Chromadorea</taxon>
        <taxon>Rhabditida</taxon>
        <taxon>Rhabditina</taxon>
        <taxon>Rhabditomorpha</taxon>
        <taxon>Strongyloidea</taxon>
        <taxon>Metastrongylidae</taxon>
        <taxon>Angiostrongylus</taxon>
    </lineage>
</organism>
<keyword evidence="3" id="KW-1185">Reference proteome</keyword>
<feature type="compositionally biased region" description="Basic and acidic residues" evidence="1">
    <location>
        <begin position="252"/>
        <end position="265"/>
    </location>
</feature>
<sequence length="325" mass="36100">MDDSVTFLNNVDQSRAAEDCCVRSRCRQLHRGNDLNLSVVTWFIAYVVVYGVMSCQCLVQPPVFDLPPPPDLSLVWNLISDDAHEPQADCEWGPFITITDVSSKISSTPLSIRSLVVISIIASMIFLSLCVTVICRIKRGRSRHKATKSTSSDGMLTAADNVWTYNSMKNSCSGSTSMLVCNGITHNQAYQNTPGTIRTSAFVEIQGLVTSFIRKVVRSKDTVSIFCDVKRIMEKLFLQESRISTDSPPLPRSEEGERRSGEGRESGYGTAPSRQWRSPPARYSARSLKRLTFFDAPRPLDFVPPPPLLLLLRPLINAPINGRIA</sequence>
<evidence type="ECO:0000256" key="1">
    <source>
        <dbReference type="SAM" id="MobiDB-lite"/>
    </source>
</evidence>
<evidence type="ECO:0000313" key="3">
    <source>
        <dbReference type="Proteomes" id="UP000035642"/>
    </source>
</evidence>
<protein>
    <submittedName>
        <fullName evidence="4">ZP domain-containing protein</fullName>
    </submittedName>
</protein>
<feature type="transmembrane region" description="Helical" evidence="2">
    <location>
        <begin position="35"/>
        <end position="53"/>
    </location>
</feature>
<evidence type="ECO:0000256" key="2">
    <source>
        <dbReference type="SAM" id="Phobius"/>
    </source>
</evidence>
<name>A0A158P9Q7_ANGCA</name>
<proteinExistence type="predicted"/>
<feature type="region of interest" description="Disordered" evidence="1">
    <location>
        <begin position="243"/>
        <end position="281"/>
    </location>
</feature>
<dbReference type="Proteomes" id="UP000035642">
    <property type="component" value="Unassembled WGS sequence"/>
</dbReference>
<dbReference type="WBParaSite" id="ACAC_0000853601-mRNA-1">
    <property type="protein sequence ID" value="ACAC_0000853601-mRNA-1"/>
    <property type="gene ID" value="ACAC_0000853601"/>
</dbReference>
<reference evidence="3" key="1">
    <citation type="submission" date="2012-09" db="EMBL/GenBank/DDBJ databases">
        <authorList>
            <person name="Martin A.A."/>
        </authorList>
    </citation>
    <scope>NUCLEOTIDE SEQUENCE</scope>
</reference>
<evidence type="ECO:0000313" key="4">
    <source>
        <dbReference type="WBParaSite" id="ACAC_0000853601-mRNA-1"/>
    </source>
</evidence>
<reference evidence="4" key="2">
    <citation type="submission" date="2016-04" db="UniProtKB">
        <authorList>
            <consortium name="WormBaseParasite"/>
        </authorList>
    </citation>
    <scope>IDENTIFICATION</scope>
</reference>
<dbReference type="AlphaFoldDB" id="A0A158P9Q7"/>
<keyword evidence="2" id="KW-1133">Transmembrane helix</keyword>
<keyword evidence="2" id="KW-0812">Transmembrane</keyword>